<dbReference type="CDD" id="cd02412">
    <property type="entry name" value="KH-II_30S_S3"/>
    <property type="match status" value="1"/>
</dbReference>
<keyword evidence="5" id="KW-0687">Ribonucleoprotein</keyword>
<dbReference type="InterPro" id="IPR004044">
    <property type="entry name" value="KH_dom_type_2"/>
</dbReference>
<dbReference type="SMART" id="SM00322">
    <property type="entry name" value="KH"/>
    <property type="match status" value="1"/>
</dbReference>
<dbReference type="AlphaFoldDB" id="U3GQF0"/>
<dbReference type="HAMAP" id="MF_01309_B">
    <property type="entry name" value="Ribosomal_uS3_B"/>
    <property type="match status" value="1"/>
</dbReference>
<evidence type="ECO:0000256" key="3">
    <source>
        <dbReference type="ARBA" id="ARBA00022884"/>
    </source>
</evidence>
<dbReference type="PANTHER" id="PTHR11760:SF19">
    <property type="entry name" value="SMALL RIBOSOMAL SUBUNIT PROTEIN US3C"/>
    <property type="match status" value="1"/>
</dbReference>
<proteinExistence type="inferred from homology"/>
<keyword evidence="4 7" id="KW-0689">Ribosomal protein</keyword>
<evidence type="ECO:0000256" key="4">
    <source>
        <dbReference type="ARBA" id="ARBA00022980"/>
    </source>
</evidence>
<reference evidence="7" key="1">
    <citation type="journal article" date="2015" name="Nat. Commun.">
        <title>Diverse, uncultivated ultra-small bacterial cells in groundwater.</title>
        <authorList>
            <person name="Luef B."/>
            <person name="Frischkorn K.R."/>
            <person name="Wrighton K.C."/>
            <person name="Holman H.-Y.N."/>
            <person name="Birarda G."/>
            <person name="Thomas B.C."/>
            <person name="Singh A."/>
            <person name="Williams K.H."/>
            <person name="Siegerist C.E."/>
            <person name="Tringe S.G."/>
            <person name="Downing K.H."/>
            <person name="Comolli L.R."/>
            <person name="Banfield J.F."/>
        </authorList>
    </citation>
    <scope>NUCLEOTIDE SEQUENCE</scope>
</reference>
<name>U3GQF0_9ZZZZ</name>
<keyword evidence="2" id="KW-0699">rRNA-binding</keyword>
<keyword evidence="3" id="KW-0694">RNA-binding</keyword>
<sequence length="224" mass="25559">MGNKIHPTNFRIGVIYNWKSRWLNRKFFKHFLEEDLRIREALAKQYNRSGLGEVEIERSGDNATIIVNTAKPGLIIGRGGAGLTELKKKLEDIVKKLRLKGKYSTGKWELKLVVSEMKKPESEAKIVAQNIAADLEKRFPFRRAMKSALEKVTAQKDVLGVKINLAGRLNGSEMARREWLSKGKVPLQTLRANIDYAQEEALTTYGKIGVKVWIYKGEIFEENK</sequence>
<dbReference type="InterPro" id="IPR004087">
    <property type="entry name" value="KH_dom"/>
</dbReference>
<dbReference type="InterPro" id="IPR057258">
    <property type="entry name" value="Ribosomal_uS3"/>
</dbReference>
<dbReference type="InterPro" id="IPR009019">
    <property type="entry name" value="KH_sf_prok-type"/>
</dbReference>
<dbReference type="Gene3D" id="3.30.300.20">
    <property type="match status" value="1"/>
</dbReference>
<dbReference type="Gene3D" id="3.30.1140.32">
    <property type="entry name" value="Ribosomal protein S3, C-terminal domain"/>
    <property type="match status" value="1"/>
</dbReference>
<dbReference type="NCBIfam" id="TIGR01009">
    <property type="entry name" value="rpsC_bact"/>
    <property type="match status" value="1"/>
</dbReference>
<organism evidence="7">
    <name type="scientific">uncultured organism</name>
    <dbReference type="NCBI Taxonomy" id="155900"/>
    <lineage>
        <taxon>unclassified sequences</taxon>
        <taxon>environmental samples</taxon>
    </lineage>
</organism>
<accession>U3GQF0</accession>
<dbReference type="PROSITE" id="PS50823">
    <property type="entry name" value="KH_TYPE_2"/>
    <property type="match status" value="1"/>
</dbReference>
<dbReference type="InterPro" id="IPR018280">
    <property type="entry name" value="Ribosomal_uS3_CS"/>
</dbReference>
<feature type="domain" description="KH type-2" evidence="6">
    <location>
        <begin position="38"/>
        <end position="118"/>
    </location>
</feature>
<dbReference type="Pfam" id="PF00189">
    <property type="entry name" value="Ribosomal_S3_C"/>
    <property type="match status" value="1"/>
</dbReference>
<dbReference type="GO" id="GO:0003735">
    <property type="term" value="F:structural constituent of ribosome"/>
    <property type="evidence" value="ECO:0007669"/>
    <property type="project" value="InterPro"/>
</dbReference>
<comment type="similarity">
    <text evidence="1">Belongs to the universal ribosomal protein uS3 family.</text>
</comment>
<dbReference type="PROSITE" id="PS00548">
    <property type="entry name" value="RIBOSOMAL_S3"/>
    <property type="match status" value="1"/>
</dbReference>
<dbReference type="InterPro" id="IPR036419">
    <property type="entry name" value="Ribosomal_S3_C_sf"/>
</dbReference>
<dbReference type="SUPFAM" id="SSF54821">
    <property type="entry name" value="Ribosomal protein S3 C-terminal domain"/>
    <property type="match status" value="1"/>
</dbReference>
<dbReference type="InterPro" id="IPR015946">
    <property type="entry name" value="KH_dom-like_a/b"/>
</dbReference>
<evidence type="ECO:0000313" key="7">
    <source>
        <dbReference type="EMBL" id="AGT99808.1"/>
    </source>
</evidence>
<evidence type="ECO:0000259" key="6">
    <source>
        <dbReference type="PROSITE" id="PS50823"/>
    </source>
</evidence>
<dbReference type="SUPFAM" id="SSF54814">
    <property type="entry name" value="Prokaryotic type KH domain (KH-domain type II)"/>
    <property type="match status" value="1"/>
</dbReference>
<dbReference type="EMBL" id="KC999311">
    <property type="protein sequence ID" value="AGT99808.1"/>
    <property type="molecule type" value="Genomic_DNA"/>
</dbReference>
<dbReference type="InterPro" id="IPR005704">
    <property type="entry name" value="Ribosomal_uS3_bac-typ"/>
</dbReference>
<dbReference type="GO" id="GO:1990904">
    <property type="term" value="C:ribonucleoprotein complex"/>
    <property type="evidence" value="ECO:0007669"/>
    <property type="project" value="UniProtKB-KW"/>
</dbReference>
<dbReference type="InterPro" id="IPR001351">
    <property type="entry name" value="Ribosomal_uS3_C"/>
</dbReference>
<dbReference type="PANTHER" id="PTHR11760">
    <property type="entry name" value="30S/40S RIBOSOMAL PROTEIN S3"/>
    <property type="match status" value="1"/>
</dbReference>
<dbReference type="FunFam" id="3.30.300.20:FF:000001">
    <property type="entry name" value="30S ribosomal protein S3"/>
    <property type="match status" value="1"/>
</dbReference>
<evidence type="ECO:0000256" key="2">
    <source>
        <dbReference type="ARBA" id="ARBA00022730"/>
    </source>
</evidence>
<evidence type="ECO:0000256" key="1">
    <source>
        <dbReference type="ARBA" id="ARBA00010761"/>
    </source>
</evidence>
<evidence type="ECO:0000256" key="5">
    <source>
        <dbReference type="ARBA" id="ARBA00023274"/>
    </source>
</evidence>
<protein>
    <submittedName>
        <fullName evidence="7">30S ribosomal protein S3</fullName>
    </submittedName>
</protein>
<dbReference type="GO" id="GO:0019843">
    <property type="term" value="F:rRNA binding"/>
    <property type="evidence" value="ECO:0007669"/>
    <property type="project" value="UniProtKB-KW"/>
</dbReference>
<dbReference type="Pfam" id="PF07650">
    <property type="entry name" value="KH_2"/>
    <property type="match status" value="1"/>
</dbReference>